<gene>
    <name evidence="3" type="ORF">SAMN05421642_112187</name>
</gene>
<feature type="domain" description="DUF8017" evidence="2">
    <location>
        <begin position="82"/>
        <end position="254"/>
    </location>
</feature>
<dbReference type="RefSeq" id="WP_245865940.1">
    <property type="nucleotide sequence ID" value="NZ_FZOW01000012.1"/>
</dbReference>
<reference evidence="4" key="1">
    <citation type="submission" date="2017-06" db="EMBL/GenBank/DDBJ databases">
        <authorList>
            <person name="Varghese N."/>
            <person name="Submissions S."/>
        </authorList>
    </citation>
    <scope>NUCLEOTIDE SEQUENCE [LARGE SCALE GENOMIC DNA]</scope>
    <source>
        <strain evidence="4">JCM 23211</strain>
    </source>
</reference>
<organism evidence="3 4">
    <name type="scientific">Rhodococcoides kyotonense</name>
    <dbReference type="NCBI Taxonomy" id="398843"/>
    <lineage>
        <taxon>Bacteria</taxon>
        <taxon>Bacillati</taxon>
        <taxon>Actinomycetota</taxon>
        <taxon>Actinomycetes</taxon>
        <taxon>Mycobacteriales</taxon>
        <taxon>Nocardiaceae</taxon>
        <taxon>Rhodococcoides</taxon>
    </lineage>
</organism>
<evidence type="ECO:0000259" key="2">
    <source>
        <dbReference type="Pfam" id="PF26056"/>
    </source>
</evidence>
<proteinExistence type="predicted"/>
<protein>
    <recommendedName>
        <fullName evidence="2">DUF8017 domain-containing protein</fullName>
    </recommendedName>
</protein>
<feature type="region of interest" description="Disordered" evidence="1">
    <location>
        <begin position="35"/>
        <end position="67"/>
    </location>
</feature>
<evidence type="ECO:0000313" key="3">
    <source>
        <dbReference type="EMBL" id="SNT27792.1"/>
    </source>
</evidence>
<dbReference type="Pfam" id="PF26056">
    <property type="entry name" value="DUF8017"/>
    <property type="match status" value="1"/>
</dbReference>
<name>A0A239LCV5_9NOCA</name>
<evidence type="ECO:0000256" key="1">
    <source>
        <dbReference type="SAM" id="MobiDB-lite"/>
    </source>
</evidence>
<evidence type="ECO:0000313" key="4">
    <source>
        <dbReference type="Proteomes" id="UP000198327"/>
    </source>
</evidence>
<dbReference type="Proteomes" id="UP000198327">
    <property type="component" value="Unassembled WGS sequence"/>
</dbReference>
<feature type="compositionally biased region" description="Polar residues" evidence="1">
    <location>
        <begin position="41"/>
        <end position="52"/>
    </location>
</feature>
<keyword evidence="4" id="KW-1185">Reference proteome</keyword>
<dbReference type="EMBL" id="FZOW01000012">
    <property type="protein sequence ID" value="SNT27792.1"/>
    <property type="molecule type" value="Genomic_DNA"/>
</dbReference>
<sequence>MGLRKRLLLLAGTLAVFNLVLWGLPQLAPEVPGRYEGVAGPTSQRPTDSAVRTTAPPLPSGFPSMERPPQITVGDGEPQPITTKYGLTYNIPAGWDNWSDGVAGWDFDDGSSVVFGSLGFYARTECSDGEYTELAMTGMTGRRMTDLVETARIEVERADLIFSGSDEPKKATVTITGPHTFSIGDRPAVRYRATATDIPEAAEKCRSSSATFDVITTPGYASAETVVFVVHAARGVEDALTDSDIDQLISTIRRS</sequence>
<dbReference type="AlphaFoldDB" id="A0A239LCV5"/>
<accession>A0A239LCV5</accession>
<dbReference type="InterPro" id="IPR058330">
    <property type="entry name" value="DUF8017"/>
</dbReference>